<keyword evidence="7" id="KW-0472">Membrane</keyword>
<dbReference type="PIRSF" id="PIRSF006060">
    <property type="entry name" value="AA_transporter"/>
    <property type="match status" value="1"/>
</dbReference>
<dbReference type="PROSITE" id="PS00218">
    <property type="entry name" value="AMINO_ACID_PERMEASE_1"/>
    <property type="match status" value="1"/>
</dbReference>
<keyword evidence="5" id="KW-0029">Amino-acid transport</keyword>
<keyword evidence="6" id="KW-1133">Transmembrane helix</keyword>
<dbReference type="InterPro" id="IPR004841">
    <property type="entry name" value="AA-permease/SLC12A_dom"/>
</dbReference>
<evidence type="ECO:0000256" key="5">
    <source>
        <dbReference type="ARBA" id="ARBA00022970"/>
    </source>
</evidence>
<evidence type="ECO:0000256" key="6">
    <source>
        <dbReference type="ARBA" id="ARBA00022989"/>
    </source>
</evidence>
<dbReference type="GO" id="GO:0006865">
    <property type="term" value="P:amino acid transport"/>
    <property type="evidence" value="ECO:0007669"/>
    <property type="project" value="UniProtKB-KW"/>
</dbReference>
<evidence type="ECO:0000313" key="9">
    <source>
        <dbReference type="Proteomes" id="UP000245216"/>
    </source>
</evidence>
<comment type="subcellular location">
    <subcellularLocation>
        <location evidence="1">Cell membrane</location>
        <topology evidence="1">Multi-pass membrane protein</topology>
    </subcellularLocation>
</comment>
<dbReference type="GeneID" id="29368085"/>
<dbReference type="KEGG" id="afa:UZ73_15895"/>
<reference evidence="8 9" key="2">
    <citation type="submission" date="2018-05" db="EMBL/GenBank/DDBJ databases">
        <authorList>
            <person name="Lanie J.A."/>
            <person name="Ng W.-L."/>
            <person name="Kazmierczak K.M."/>
            <person name="Andrzejewski T.M."/>
            <person name="Davidsen T.M."/>
            <person name="Wayne K.J."/>
            <person name="Tettelin H."/>
            <person name="Glass J.I."/>
            <person name="Rusch D."/>
            <person name="Podicherti R."/>
            <person name="Tsui H.-C.T."/>
            <person name="Winkler M.E."/>
        </authorList>
    </citation>
    <scope>NUCLEOTIDE SEQUENCE [LARGE SCALE GENOMIC DNA]</scope>
    <source>
        <strain evidence="8 9">YBY</strain>
    </source>
</reference>
<dbReference type="EMBL" id="QEXO01000004">
    <property type="protein sequence ID" value="PWE13105.1"/>
    <property type="molecule type" value="Genomic_DNA"/>
</dbReference>
<comment type="caution">
    <text evidence="8">The sequence shown here is derived from an EMBL/GenBank/DDBJ whole genome shotgun (WGS) entry which is preliminary data.</text>
</comment>
<evidence type="ECO:0000256" key="3">
    <source>
        <dbReference type="ARBA" id="ARBA00022475"/>
    </source>
</evidence>
<gene>
    <name evidence="8" type="ORF">DF183_14835</name>
</gene>
<dbReference type="STRING" id="511.UZ73_15895"/>
<dbReference type="Gene3D" id="1.20.1740.10">
    <property type="entry name" value="Amino acid/polyamine transporter I"/>
    <property type="match status" value="1"/>
</dbReference>
<evidence type="ECO:0000256" key="4">
    <source>
        <dbReference type="ARBA" id="ARBA00022692"/>
    </source>
</evidence>
<evidence type="ECO:0000256" key="1">
    <source>
        <dbReference type="ARBA" id="ARBA00004651"/>
    </source>
</evidence>
<organism evidence="8 9">
    <name type="scientific">Alcaligenes faecalis</name>
    <dbReference type="NCBI Taxonomy" id="511"/>
    <lineage>
        <taxon>Bacteria</taxon>
        <taxon>Pseudomonadati</taxon>
        <taxon>Pseudomonadota</taxon>
        <taxon>Betaproteobacteria</taxon>
        <taxon>Burkholderiales</taxon>
        <taxon>Alcaligenaceae</taxon>
        <taxon>Alcaligenes</taxon>
    </lineage>
</organism>
<proteinExistence type="predicted"/>
<reference evidence="8 9" key="1">
    <citation type="submission" date="2018-05" db="EMBL/GenBank/DDBJ databases">
        <title>Genome Sequence of an Efficient Indole-Degrading Bacterium, Alcaligenes sp.YBY.</title>
        <authorList>
            <person name="Yang B."/>
        </authorList>
    </citation>
    <scope>NUCLEOTIDE SEQUENCE [LARGE SCALE GENOMIC DNA]</scope>
    <source>
        <strain evidence="8 9">YBY</strain>
    </source>
</reference>
<name>A0A0M7GTK6_ALCFA</name>
<protein>
    <submittedName>
        <fullName evidence="8">Amino acid permease</fullName>
    </submittedName>
</protein>
<dbReference type="PANTHER" id="PTHR43495">
    <property type="entry name" value="GABA PERMEASE"/>
    <property type="match status" value="1"/>
</dbReference>
<evidence type="ECO:0000256" key="7">
    <source>
        <dbReference type="ARBA" id="ARBA00023136"/>
    </source>
</evidence>
<accession>A0A0S2JUF1</accession>
<dbReference type="InterPro" id="IPR004840">
    <property type="entry name" value="Amino_acid_permease_CS"/>
</dbReference>
<sequence>MSQQHSSGLQRSLKNRHLQLIAIGGAIGTGLFMGSGRTISLAGPSVLFTYMIIGFFLFFVMRAMGELLLHNLEYKSFVDFSADILGPTMGYFLGWSYWFCWVVIGIADIVAITGYTQFWWPDIPLWLPGLACIAFLLIFNLLSAKLFGELEFWFALVKIIAIVALIGVGAYLLFTGFVGPTGEKASLTHLWDRGGMFPNGLHGFFAAFQIAIFAFVGIELVGTASAETADPAKNLPKAINKIPVRVIVFYVLALTAIMTVTPWDIVAPNKSPFVNMFLLIGVGAAAAIINFVVLTSALSSANSGMFSTGRMLYGLSKNKLAPEAFSQLSRNGTPRNGLIYSCALLLSSLFLLYAEGDVMRVFTIVTTVASICFIFVWAVILITYLKYRRIRPEAHAASSYKMPFAIPMCYLTLAFFAFALYLFSQEEETLIGLIATPFWFLALFICLPFYKKRMKQDLALGLAAQSVR</sequence>
<keyword evidence="4" id="KW-0812">Transmembrane</keyword>
<evidence type="ECO:0000256" key="2">
    <source>
        <dbReference type="ARBA" id="ARBA00022448"/>
    </source>
</evidence>
<dbReference type="RefSeq" id="WP_042489114.1">
    <property type="nucleotide sequence ID" value="NZ_CAXOKM010000028.1"/>
</dbReference>
<dbReference type="GO" id="GO:0055085">
    <property type="term" value="P:transmembrane transport"/>
    <property type="evidence" value="ECO:0007669"/>
    <property type="project" value="InterPro"/>
</dbReference>
<dbReference type="FunFam" id="1.20.1740.10:FF:000001">
    <property type="entry name" value="Amino acid permease"/>
    <property type="match status" value="1"/>
</dbReference>
<dbReference type="GO" id="GO:0005886">
    <property type="term" value="C:plasma membrane"/>
    <property type="evidence" value="ECO:0007669"/>
    <property type="project" value="UniProtKB-SubCell"/>
</dbReference>
<dbReference type="Proteomes" id="UP000245216">
    <property type="component" value="Unassembled WGS sequence"/>
</dbReference>
<dbReference type="AlphaFoldDB" id="A0A0M7GTK6"/>
<dbReference type="Pfam" id="PF00324">
    <property type="entry name" value="AA_permease"/>
    <property type="match status" value="1"/>
</dbReference>
<accession>A0A0M7GTK6</accession>
<dbReference type="PANTHER" id="PTHR43495:SF2">
    <property type="entry name" value="D-SERINE_D-ALANINE_GLYCINE TRANSPORTER"/>
    <property type="match status" value="1"/>
</dbReference>
<keyword evidence="3" id="KW-1003">Cell membrane</keyword>
<evidence type="ECO:0000313" key="8">
    <source>
        <dbReference type="EMBL" id="PWE13105.1"/>
    </source>
</evidence>
<dbReference type="OrthoDB" id="5442866at2"/>
<keyword evidence="2" id="KW-0813">Transport</keyword>